<name>A0A8S1XDV7_PAROT</name>
<proteinExistence type="predicted"/>
<evidence type="ECO:0000313" key="2">
    <source>
        <dbReference type="Proteomes" id="UP000683925"/>
    </source>
</evidence>
<protein>
    <submittedName>
        <fullName evidence="1">Uncharacterized protein</fullName>
    </submittedName>
</protein>
<comment type="caution">
    <text evidence="1">The sequence shown here is derived from an EMBL/GenBank/DDBJ whole genome shotgun (WGS) entry which is preliminary data.</text>
</comment>
<evidence type="ECO:0000313" key="1">
    <source>
        <dbReference type="EMBL" id="CAD8199416.1"/>
    </source>
</evidence>
<organism evidence="1 2">
    <name type="scientific">Paramecium octaurelia</name>
    <dbReference type="NCBI Taxonomy" id="43137"/>
    <lineage>
        <taxon>Eukaryota</taxon>
        <taxon>Sar</taxon>
        <taxon>Alveolata</taxon>
        <taxon>Ciliophora</taxon>
        <taxon>Intramacronucleata</taxon>
        <taxon>Oligohymenophorea</taxon>
        <taxon>Peniculida</taxon>
        <taxon>Parameciidae</taxon>
        <taxon>Paramecium</taxon>
    </lineage>
</organism>
<keyword evidence="2" id="KW-1185">Reference proteome</keyword>
<reference evidence="1" key="1">
    <citation type="submission" date="2021-01" db="EMBL/GenBank/DDBJ databases">
        <authorList>
            <consortium name="Genoscope - CEA"/>
            <person name="William W."/>
        </authorList>
    </citation>
    <scope>NUCLEOTIDE SEQUENCE</scope>
</reference>
<dbReference type="Proteomes" id="UP000683925">
    <property type="component" value="Unassembled WGS sequence"/>
</dbReference>
<sequence>MTFLRYGQHADVKWKWNNGTEFTEYSFQINEQIETAYLAYLRDNKKNELFLKFPYNDKPRTHIIDLNKGEITDLTSNKIQKIQQKDGYYYIGQEQADDSLNLYIEMKSKKKQIFTILLENYKICFTSKDGFYKINLDTNTKIELQRDTEKYSFIKYLRNLINNKLNAKAPQLIQEDNQVYCSALTFLSLNEQNEKGKTAQNIQNAIWKILEKYEITFELKLPMVNDLILLSFINYLQKITLSMDGVLIQNNTLSLKCFENGLKLIQEAVEHFNQVPQSWDTCSYICIYFIDDVQFDEEVQQSFPFLNIKEIQLIENYDFWAKYLSKKKSLEGWDEQLLLFGSQNVCPQEIFGKVNNSLPFDYQKGPYLKCGNTMDYVKDNYCVFSEGEKQIFVLQVLLGEPQDLNQQFIISDYALNNYKEGEIYYVKRDRVYSKFLITLKE</sequence>
<accession>A0A8S1XDV7</accession>
<dbReference type="EMBL" id="CAJJDP010000119">
    <property type="protein sequence ID" value="CAD8199416.1"/>
    <property type="molecule type" value="Genomic_DNA"/>
</dbReference>
<gene>
    <name evidence="1" type="ORF">POCTA_138.1.T1190098</name>
</gene>
<dbReference type="AlphaFoldDB" id="A0A8S1XDV7"/>